<evidence type="ECO:0000256" key="3">
    <source>
        <dbReference type="ARBA" id="ARBA00022729"/>
    </source>
</evidence>
<dbReference type="Proteomes" id="UP000633814">
    <property type="component" value="Unassembled WGS sequence"/>
</dbReference>
<reference evidence="6 7" key="1">
    <citation type="submission" date="2021-10" db="EMBL/GenBank/DDBJ databases">
        <title>Alishewanella koreense sp. nov. isolated from seawater of southwestern coast in South Korea and the proposal for the reclassification of Rheinheimera perlucida and Rheinheimera tuosuensis as Arsukibacterium perlucida and Arsukibacterium tuosuensis.</title>
        <authorList>
            <person name="Kim K.H."/>
            <person name="Ruan W."/>
            <person name="Kim K.R."/>
            <person name="Baek J.H."/>
            <person name="Jeon C.O."/>
        </authorList>
    </citation>
    <scope>NUCLEOTIDE SEQUENCE [LARGE SCALE GENOMIC DNA]</scope>
    <source>
        <strain evidence="6 7">16-MA</strain>
    </source>
</reference>
<proteinExistence type="inferred from homology"/>
<comment type="caution">
    <text evidence="6">The sequence shown here is derived from an EMBL/GenBank/DDBJ whole genome shotgun (WGS) entry which is preliminary data.</text>
</comment>
<dbReference type="SUPFAM" id="SSF53850">
    <property type="entry name" value="Periplasmic binding protein-like II"/>
    <property type="match status" value="1"/>
</dbReference>
<evidence type="ECO:0000313" key="6">
    <source>
        <dbReference type="EMBL" id="MCB5225368.1"/>
    </source>
</evidence>
<protein>
    <recommendedName>
        <fullName evidence="4">Phosphate-binding protein</fullName>
    </recommendedName>
</protein>
<sequence>MDTLRMRLSHLCSVLLLVITPLVCSTETRPNSVSQTASLTGTLSSTGSDTLHNMMMVWRREFVLKHPQLNIQIQSSGSATAPVALVEGTANLGPMSRVMLTAEQDRFRRRFGYEAYAVPVALDMLAIYVHQDNPLQQISMAQLEAIFSQNRRCALHSAITRWGDLGLAGRWQQRSIAAYGRNPASGTYAFFRQKALCNDDFQQKVAQLAGAAAVVRSVSLSENGLGYSGVGQQIAGVKMLAISQGAEEAAIMPSPENALSGAYPLARLLYIYVNKAPNQPLAAAEREFFRFILSAAGQQLLESDGLVPIPLPLKQQVFEDLGL</sequence>
<gene>
    <name evidence="6" type="ORF">JAO78_000860</name>
</gene>
<evidence type="ECO:0000259" key="5">
    <source>
        <dbReference type="Pfam" id="PF12849"/>
    </source>
</evidence>
<feature type="signal peptide" evidence="4">
    <location>
        <begin position="1"/>
        <end position="25"/>
    </location>
</feature>
<dbReference type="PANTHER" id="PTHR30570">
    <property type="entry name" value="PERIPLASMIC PHOSPHATE BINDING COMPONENT OF PHOSPHATE ABC TRANSPORTER"/>
    <property type="match status" value="1"/>
</dbReference>
<comment type="similarity">
    <text evidence="1 4">Belongs to the PstS family.</text>
</comment>
<keyword evidence="4" id="KW-0574">Periplasm</keyword>
<comment type="subcellular location">
    <subcellularLocation>
        <location evidence="4">Periplasm</location>
    </subcellularLocation>
    <subcellularLocation>
        <location evidence="4">Secreted</location>
    </subcellularLocation>
</comment>
<evidence type="ECO:0000256" key="2">
    <source>
        <dbReference type="ARBA" id="ARBA00022448"/>
    </source>
</evidence>
<dbReference type="PANTHER" id="PTHR30570:SF6">
    <property type="entry name" value="PHOSPHATE-BINDING PROTEIN PSTS"/>
    <property type="match status" value="1"/>
</dbReference>
<accession>A0ABS8BZ81</accession>
<keyword evidence="4" id="KW-0964">Secreted</keyword>
<dbReference type="Gene3D" id="3.40.190.10">
    <property type="entry name" value="Periplasmic binding protein-like II"/>
    <property type="match status" value="2"/>
</dbReference>
<dbReference type="InterPro" id="IPR050811">
    <property type="entry name" value="Phosphate_ABC_transporter"/>
</dbReference>
<keyword evidence="2 4" id="KW-0813">Transport</keyword>
<name>A0ABS8BZ81_9ALTE</name>
<evidence type="ECO:0000256" key="4">
    <source>
        <dbReference type="RuleBase" id="RU367119"/>
    </source>
</evidence>
<keyword evidence="4" id="KW-0592">Phosphate transport</keyword>
<evidence type="ECO:0000313" key="7">
    <source>
        <dbReference type="Proteomes" id="UP000633814"/>
    </source>
</evidence>
<dbReference type="CDD" id="cd13653">
    <property type="entry name" value="PBP2_phosphate_like_1"/>
    <property type="match status" value="1"/>
</dbReference>
<dbReference type="InterPro" id="IPR011862">
    <property type="entry name" value="Phos-bd"/>
</dbReference>
<organism evidence="6 7">
    <name type="scientific">Alishewanella maricola</name>
    <dbReference type="NCBI Taxonomy" id="2795740"/>
    <lineage>
        <taxon>Bacteria</taxon>
        <taxon>Pseudomonadati</taxon>
        <taxon>Pseudomonadota</taxon>
        <taxon>Gammaproteobacteria</taxon>
        <taxon>Alteromonadales</taxon>
        <taxon>Alteromonadaceae</taxon>
        <taxon>Alishewanella</taxon>
    </lineage>
</organism>
<dbReference type="RefSeq" id="WP_226749464.1">
    <property type="nucleotide sequence ID" value="NZ_JAEINI020000001.1"/>
</dbReference>
<feature type="domain" description="PBP" evidence="5">
    <location>
        <begin position="34"/>
        <end position="295"/>
    </location>
</feature>
<comment type="function">
    <text evidence="4">Involved in the system for phosphate transport across the cytoplasmic membrane.</text>
</comment>
<dbReference type="NCBIfam" id="TIGR02136">
    <property type="entry name" value="ptsS_2"/>
    <property type="match status" value="1"/>
</dbReference>
<dbReference type="Pfam" id="PF12849">
    <property type="entry name" value="PBP_like_2"/>
    <property type="match status" value="1"/>
</dbReference>
<keyword evidence="7" id="KW-1185">Reference proteome</keyword>
<evidence type="ECO:0000256" key="1">
    <source>
        <dbReference type="ARBA" id="ARBA00008725"/>
    </source>
</evidence>
<feature type="chain" id="PRO_5044989318" description="Phosphate-binding protein" evidence="4">
    <location>
        <begin position="26"/>
        <end position="323"/>
    </location>
</feature>
<dbReference type="InterPro" id="IPR024370">
    <property type="entry name" value="PBP_domain"/>
</dbReference>
<dbReference type="EMBL" id="JAEINI020000001">
    <property type="protein sequence ID" value="MCB5225368.1"/>
    <property type="molecule type" value="Genomic_DNA"/>
</dbReference>
<keyword evidence="3 4" id="KW-0732">Signal</keyword>